<feature type="non-terminal residue" evidence="1">
    <location>
        <position position="1"/>
    </location>
</feature>
<protein>
    <submittedName>
        <fullName evidence="1">Uncharacterized protein</fullName>
    </submittedName>
</protein>
<dbReference type="Proteomes" id="UP000663853">
    <property type="component" value="Unassembled WGS sequence"/>
</dbReference>
<comment type="caution">
    <text evidence="1">The sequence shown here is derived from an EMBL/GenBank/DDBJ whole genome shotgun (WGS) entry which is preliminary data.</text>
</comment>
<accession>A0A8H3BUM8</accession>
<gene>
    <name evidence="1" type="ORF">RDB_LOCUS69763</name>
</gene>
<proteinExistence type="predicted"/>
<dbReference type="AlphaFoldDB" id="A0A8H3BUM8"/>
<name>A0A8H3BUM8_9AGAM</name>
<sequence length="318" mass="36128">ILLTYECDSSAIFDWNFKPRTYLITTNSSSQFPLTYEDMPLVWLVNKKEIIHDKRAVAPFYSTPWRPLPGHHYEIEAGLISRGFISSTIMRDIALNTDPEYTYISLYPITTLVTTPLTNATITTARLRLTMRSGLNYIQDREPFNKLNSNKEYPLVEAWADSRACGFIEDYRSGTILDVLGSVGGLFAILQTIHVLLFGRPLLWGHSGTKLINPFGLVGAFDAKDFSHRLRETYGRELTKDNPDPIKTATFLRDFVIDFGPFTMEPRQDQEPRALRPTTSRHETLNSTVPLMSVIRGNTMGDVLEREDNATLSPSRDL</sequence>
<evidence type="ECO:0000313" key="2">
    <source>
        <dbReference type="Proteomes" id="UP000663853"/>
    </source>
</evidence>
<reference evidence="1" key="1">
    <citation type="submission" date="2021-01" db="EMBL/GenBank/DDBJ databases">
        <authorList>
            <person name="Kaushik A."/>
        </authorList>
    </citation>
    <scope>NUCLEOTIDE SEQUENCE</scope>
    <source>
        <strain evidence="1">AG6-10EEA</strain>
    </source>
</reference>
<dbReference type="EMBL" id="CAJMXA010001634">
    <property type="protein sequence ID" value="CAE6466819.1"/>
    <property type="molecule type" value="Genomic_DNA"/>
</dbReference>
<organism evidence="1 2">
    <name type="scientific">Rhizoctonia solani</name>
    <dbReference type="NCBI Taxonomy" id="456999"/>
    <lineage>
        <taxon>Eukaryota</taxon>
        <taxon>Fungi</taxon>
        <taxon>Dikarya</taxon>
        <taxon>Basidiomycota</taxon>
        <taxon>Agaricomycotina</taxon>
        <taxon>Agaricomycetes</taxon>
        <taxon>Cantharellales</taxon>
        <taxon>Ceratobasidiaceae</taxon>
        <taxon>Rhizoctonia</taxon>
    </lineage>
</organism>
<evidence type="ECO:0000313" key="1">
    <source>
        <dbReference type="EMBL" id="CAE6466819.1"/>
    </source>
</evidence>